<dbReference type="EMBL" id="JAFBMS010000025">
    <property type="protein sequence ID" value="KAG9343014.1"/>
    <property type="molecule type" value="Genomic_DNA"/>
</dbReference>
<dbReference type="Proteomes" id="UP000824540">
    <property type="component" value="Unassembled WGS sequence"/>
</dbReference>
<name>A0A8T2NS90_9TELE</name>
<evidence type="ECO:0000313" key="3">
    <source>
        <dbReference type="Proteomes" id="UP000824540"/>
    </source>
</evidence>
<protein>
    <submittedName>
        <fullName evidence="2">Uncharacterized protein</fullName>
    </submittedName>
</protein>
<evidence type="ECO:0000313" key="2">
    <source>
        <dbReference type="EMBL" id="KAG9343014.1"/>
    </source>
</evidence>
<proteinExistence type="predicted"/>
<evidence type="ECO:0000256" key="1">
    <source>
        <dbReference type="SAM" id="MobiDB-lite"/>
    </source>
</evidence>
<sequence>MTARLLKQCASFVSSSRSRGVYLHVELIVTLGDLHQLLLNELAGALGGLQPAAHLLDFGLHQAEAPLLQAVLLPQLLVLTGVLVHLHLHVLQAAARGRASQPHNYYHTGSLDQLAVVPVGVVQLDLHLVQVRLHLFLQTQGLGTALGLCLQTSLQGLYGALLRHSFWEVSSSSCSSSHFWLHSAIVLSKIRCFLSSAAAAALDYRKEEPYLSLTFSRLAALAWAASAASSASWSLAASLRLCGGNMINCAVYDITTDTDPLQHTVAGQLVKDELLLLSRSEERHGVDVIPALSFVRARHDGLVVPDHGNQNNRKTLVLKKANPSHRLVFSIKTPAKQKHQPKQQTKDAHLISPQTGADAIS</sequence>
<comment type="caution">
    <text evidence="2">The sequence shown here is derived from an EMBL/GenBank/DDBJ whole genome shotgun (WGS) entry which is preliminary data.</text>
</comment>
<accession>A0A8T2NS90</accession>
<gene>
    <name evidence="2" type="ORF">JZ751_015232</name>
</gene>
<dbReference type="AlphaFoldDB" id="A0A8T2NS90"/>
<organism evidence="2 3">
    <name type="scientific">Albula glossodonta</name>
    <name type="common">roundjaw bonefish</name>
    <dbReference type="NCBI Taxonomy" id="121402"/>
    <lineage>
        <taxon>Eukaryota</taxon>
        <taxon>Metazoa</taxon>
        <taxon>Chordata</taxon>
        <taxon>Craniata</taxon>
        <taxon>Vertebrata</taxon>
        <taxon>Euteleostomi</taxon>
        <taxon>Actinopterygii</taxon>
        <taxon>Neopterygii</taxon>
        <taxon>Teleostei</taxon>
        <taxon>Albuliformes</taxon>
        <taxon>Albulidae</taxon>
        <taxon>Albula</taxon>
    </lineage>
</organism>
<keyword evidence="3" id="KW-1185">Reference proteome</keyword>
<feature type="region of interest" description="Disordered" evidence="1">
    <location>
        <begin position="332"/>
        <end position="361"/>
    </location>
</feature>
<reference evidence="2" key="1">
    <citation type="thesis" date="2021" institute="BYU ScholarsArchive" country="Provo, UT, USA">
        <title>Applications of and Algorithms for Genome Assembly and Genomic Analyses with an Emphasis on Marine Teleosts.</title>
        <authorList>
            <person name="Pickett B.D."/>
        </authorList>
    </citation>
    <scope>NUCLEOTIDE SEQUENCE</scope>
    <source>
        <strain evidence="2">HI-2016</strain>
    </source>
</reference>